<evidence type="ECO:0000313" key="2">
    <source>
        <dbReference type="EMBL" id="AFZ23296.1"/>
    </source>
</evidence>
<dbReference type="AlphaFoldDB" id="K9WU41"/>
<accession>K9WU41</accession>
<dbReference type="KEGG" id="csg:Cylst_0972"/>
<evidence type="ECO:0000256" key="1">
    <source>
        <dbReference type="SAM" id="MobiDB-lite"/>
    </source>
</evidence>
<dbReference type="OrthoDB" id="9110500at2"/>
<evidence type="ECO:0000313" key="3">
    <source>
        <dbReference type="Proteomes" id="UP000010475"/>
    </source>
</evidence>
<sequence length="342" mass="39537">MSFKLKFSPTVRSKDFSPSTLHQKDKSPTTNKIIILDCSNFHLKQRSVFIPLEKKLSEAVQEQRKNIEIPHDIFGYAGRTKFSIVIDQEIDISCPNWETTHKDNIEHYTKLSLLSVHRFLEVYRDQDSEKSFHIIPLVETDLFPFTFVLIDEDFNEVKNSVITKPLPHTMLFDRAVQRETEIINNIQKSLKDGTPIPIYKDLLNSARNYIWRGKYRLVPVEANTAFESFVPDTIYRLDPTFNSSKLLKLNLYDKVIKLQEILSAKLINSGNSSVNWFTTAPAGWKTVSQPELKSWYDNCYLLRNEVIHQGYNGVTKEDASKAYEAALDAINYINYVESLISS</sequence>
<organism evidence="2 3">
    <name type="scientific">Cylindrospermum stagnale PCC 7417</name>
    <dbReference type="NCBI Taxonomy" id="56107"/>
    <lineage>
        <taxon>Bacteria</taxon>
        <taxon>Bacillati</taxon>
        <taxon>Cyanobacteriota</taxon>
        <taxon>Cyanophyceae</taxon>
        <taxon>Nostocales</taxon>
        <taxon>Nostocaceae</taxon>
        <taxon>Cylindrospermum</taxon>
    </lineage>
</organism>
<feature type="region of interest" description="Disordered" evidence="1">
    <location>
        <begin position="1"/>
        <end position="26"/>
    </location>
</feature>
<evidence type="ECO:0008006" key="4">
    <source>
        <dbReference type="Google" id="ProtNLM"/>
    </source>
</evidence>
<proteinExistence type="predicted"/>
<dbReference type="Proteomes" id="UP000010475">
    <property type="component" value="Chromosome"/>
</dbReference>
<dbReference type="RefSeq" id="WP_015206552.1">
    <property type="nucleotide sequence ID" value="NC_019757.1"/>
</dbReference>
<keyword evidence="3" id="KW-1185">Reference proteome</keyword>
<reference evidence="2 3" key="1">
    <citation type="submission" date="2012-06" db="EMBL/GenBank/DDBJ databases">
        <title>Finished chromosome of genome of Cylindrospermum stagnale PCC 7417.</title>
        <authorList>
            <consortium name="US DOE Joint Genome Institute"/>
            <person name="Gugger M."/>
            <person name="Coursin T."/>
            <person name="Rippka R."/>
            <person name="Tandeau De Marsac N."/>
            <person name="Huntemann M."/>
            <person name="Wei C.-L."/>
            <person name="Han J."/>
            <person name="Detter J.C."/>
            <person name="Han C."/>
            <person name="Tapia R."/>
            <person name="Chen A."/>
            <person name="Kyrpides N."/>
            <person name="Mavromatis K."/>
            <person name="Markowitz V."/>
            <person name="Szeto E."/>
            <person name="Ivanova N."/>
            <person name="Pagani I."/>
            <person name="Pati A."/>
            <person name="Goodwin L."/>
            <person name="Nordberg H.P."/>
            <person name="Cantor M.N."/>
            <person name="Hua S.X."/>
            <person name="Woyke T."/>
            <person name="Kerfeld C.A."/>
        </authorList>
    </citation>
    <scope>NUCLEOTIDE SEQUENCE [LARGE SCALE GENOMIC DNA]</scope>
    <source>
        <strain evidence="2 3">PCC 7417</strain>
    </source>
</reference>
<dbReference type="EMBL" id="CP003642">
    <property type="protein sequence ID" value="AFZ23296.1"/>
    <property type="molecule type" value="Genomic_DNA"/>
</dbReference>
<protein>
    <recommendedName>
        <fullName evidence="4">Apea-like HEPN domain-containing protein</fullName>
    </recommendedName>
</protein>
<gene>
    <name evidence="2" type="ORF">Cylst_0972</name>
</gene>
<dbReference type="HOGENOM" id="CLU_810673_0_0_3"/>
<name>K9WU41_9NOST</name>